<dbReference type="eggNOG" id="ENOG5030UWW">
    <property type="taxonomic scope" value="Bacteria"/>
</dbReference>
<dbReference type="RefSeq" id="WP_015392305.1">
    <property type="nucleotide sequence ID" value="NC_020291.1"/>
</dbReference>
<protein>
    <recommendedName>
        <fullName evidence="3">Polyketide cyclase</fullName>
    </recommendedName>
</protein>
<dbReference type="HOGENOM" id="CLU_141027_1_1_9"/>
<dbReference type="STRING" id="36745.CLSAP_20410"/>
<name>M1MMM0_9CLOT</name>
<proteinExistence type="predicted"/>
<gene>
    <name evidence="1" type="ORF">Cspa_c22210</name>
</gene>
<reference evidence="1 2" key="1">
    <citation type="submission" date="2013-02" db="EMBL/GenBank/DDBJ databases">
        <title>Genome sequence of Clostridium saccharoperbutylacetonicum N1-4(HMT).</title>
        <authorList>
            <person name="Poehlein A."/>
            <person name="Daniel R."/>
        </authorList>
    </citation>
    <scope>NUCLEOTIDE SEQUENCE [LARGE SCALE GENOMIC DNA]</scope>
    <source>
        <strain evidence="2">N1-4(HMT)</strain>
    </source>
</reference>
<dbReference type="KEGG" id="csr:Cspa_c22210"/>
<sequence length="137" mass="15896">MELQFKVEVNAPKEAIWSYYSDPAKRYIWEEDLENLKFNGELKTGTTGTMKLKGMPEMTFTLTNIVPNASYWDKTEVPEMGNIHFGHDIFQEDGRNFIQHTVKLEKENPSEEDLNFLCGVFSDVPKSVMKIKKEVEI</sequence>
<evidence type="ECO:0000313" key="2">
    <source>
        <dbReference type="Proteomes" id="UP000011728"/>
    </source>
</evidence>
<dbReference type="SUPFAM" id="SSF55961">
    <property type="entry name" value="Bet v1-like"/>
    <property type="match status" value="1"/>
</dbReference>
<evidence type="ECO:0008006" key="3">
    <source>
        <dbReference type="Google" id="ProtNLM"/>
    </source>
</evidence>
<organism evidence="1 2">
    <name type="scientific">Clostridium saccharoperbutylacetonicum N1-4(HMT)</name>
    <dbReference type="NCBI Taxonomy" id="931276"/>
    <lineage>
        <taxon>Bacteria</taxon>
        <taxon>Bacillati</taxon>
        <taxon>Bacillota</taxon>
        <taxon>Clostridia</taxon>
        <taxon>Eubacteriales</taxon>
        <taxon>Clostridiaceae</taxon>
        <taxon>Clostridium</taxon>
    </lineage>
</organism>
<dbReference type="EMBL" id="CP004121">
    <property type="protein sequence ID" value="AGF55986.1"/>
    <property type="molecule type" value="Genomic_DNA"/>
</dbReference>
<dbReference type="Proteomes" id="UP000011728">
    <property type="component" value="Chromosome"/>
</dbReference>
<dbReference type="InterPro" id="IPR023393">
    <property type="entry name" value="START-like_dom_sf"/>
</dbReference>
<accession>M1MMM0</accession>
<dbReference type="AlphaFoldDB" id="M1MMM0"/>
<dbReference type="OrthoDB" id="9810827at2"/>
<dbReference type="PATRIC" id="fig|931276.5.peg.2220"/>
<dbReference type="Gene3D" id="3.30.530.20">
    <property type="match status" value="1"/>
</dbReference>
<keyword evidence="2" id="KW-1185">Reference proteome</keyword>
<evidence type="ECO:0000313" key="1">
    <source>
        <dbReference type="EMBL" id="AGF55986.1"/>
    </source>
</evidence>